<organism evidence="1 2">
    <name type="scientific">Streptomyces canus</name>
    <dbReference type="NCBI Taxonomy" id="58343"/>
    <lineage>
        <taxon>Bacteria</taxon>
        <taxon>Bacillati</taxon>
        <taxon>Actinomycetota</taxon>
        <taxon>Actinomycetes</taxon>
        <taxon>Kitasatosporales</taxon>
        <taxon>Streptomycetaceae</taxon>
        <taxon>Streptomyces</taxon>
        <taxon>Streptomyces aurantiacus group</taxon>
    </lineage>
</organism>
<sequence length="95" mass="10801">MPRPTLLYVTDLAYQARGRRYCDGDIFLTSRLREDFGLALCHPRDAAALADGFDAVVVRNSGPVLAYQEAVRRLPRAGVAKRHARVQPFLWTEWE</sequence>
<protein>
    <submittedName>
        <fullName evidence="1">Uncharacterized protein</fullName>
    </submittedName>
</protein>
<dbReference type="Proteomes" id="UP000053669">
    <property type="component" value="Unassembled WGS sequence"/>
</dbReference>
<evidence type="ECO:0000313" key="2">
    <source>
        <dbReference type="Proteomes" id="UP000053669"/>
    </source>
</evidence>
<dbReference type="EMBL" id="LMWU01000001">
    <property type="protein sequence ID" value="KUN74667.1"/>
    <property type="molecule type" value="Genomic_DNA"/>
</dbReference>
<name>A0A101SI11_9ACTN</name>
<proteinExistence type="predicted"/>
<accession>A0A101SI11</accession>
<reference evidence="1 2" key="1">
    <citation type="submission" date="2015-10" db="EMBL/GenBank/DDBJ databases">
        <title>Draft genome sequence of Streptomyces canus DSM 40017, type strain for the species Streptomyces canus.</title>
        <authorList>
            <person name="Ruckert C."/>
            <person name="Winkler A."/>
            <person name="Kalinowski J."/>
            <person name="Kampfer P."/>
            <person name="Glaeser S."/>
        </authorList>
    </citation>
    <scope>NUCLEOTIDE SEQUENCE [LARGE SCALE GENOMIC DNA]</scope>
    <source>
        <strain evidence="1 2">DSM 40017</strain>
    </source>
</reference>
<comment type="caution">
    <text evidence="1">The sequence shown here is derived from an EMBL/GenBank/DDBJ whole genome shotgun (WGS) entry which is preliminary data.</text>
</comment>
<evidence type="ECO:0000313" key="1">
    <source>
        <dbReference type="EMBL" id="KUN74667.1"/>
    </source>
</evidence>
<gene>
    <name evidence="1" type="ORF">AQJ46_03820</name>
</gene>
<dbReference type="STRING" id="58343.AQJ46_03820"/>
<dbReference type="AlphaFoldDB" id="A0A101SI11"/>